<evidence type="ECO:0000313" key="6">
    <source>
        <dbReference type="EMBL" id="CPR22617.1"/>
    </source>
</evidence>
<evidence type="ECO:0000256" key="3">
    <source>
        <dbReference type="ARBA" id="ARBA00022989"/>
    </source>
</evidence>
<dbReference type="RefSeq" id="WP_046479697.1">
    <property type="nucleotide sequence ID" value="NZ_LN829118.1"/>
</dbReference>
<evidence type="ECO:0000256" key="4">
    <source>
        <dbReference type="ARBA" id="ARBA00023136"/>
    </source>
</evidence>
<dbReference type="Gene3D" id="1.20.120.550">
    <property type="entry name" value="Membrane associated eicosanoid/glutathione metabolism-like domain"/>
    <property type="match status" value="1"/>
</dbReference>
<comment type="subcellular location">
    <subcellularLocation>
        <location evidence="1">Membrane</location>
    </subcellularLocation>
</comment>
<sequence length="138" mass="15440">MNLVWPILAQVTLTLVLGLVTGWVRYQAVKRGEVRVREVALDNHAWPDSVRQFGNNFSNQFETPVLFYVLSGLAIYLGQVHFAMVVAAWGFVISRLIHATIHVGRNDLSQRFWAFGLGVVFLVAMFVMIVAALLTAPL</sequence>
<dbReference type="InterPro" id="IPR023352">
    <property type="entry name" value="MAPEG-like_dom_sf"/>
</dbReference>
<keyword evidence="3 5" id="KW-1133">Transmembrane helix</keyword>
<proteinExistence type="predicted"/>
<feature type="transmembrane region" description="Helical" evidence="5">
    <location>
        <begin position="65"/>
        <end position="92"/>
    </location>
</feature>
<dbReference type="Pfam" id="PF01124">
    <property type="entry name" value="MAPEG"/>
    <property type="match status" value="1"/>
</dbReference>
<evidence type="ECO:0000256" key="5">
    <source>
        <dbReference type="SAM" id="Phobius"/>
    </source>
</evidence>
<dbReference type="InterPro" id="IPR001129">
    <property type="entry name" value="Membr-assoc_MAPEG"/>
</dbReference>
<evidence type="ECO:0000313" key="7">
    <source>
        <dbReference type="Proteomes" id="UP000033187"/>
    </source>
</evidence>
<dbReference type="Proteomes" id="UP000033187">
    <property type="component" value="Chromosome 1"/>
</dbReference>
<evidence type="ECO:0000256" key="2">
    <source>
        <dbReference type="ARBA" id="ARBA00022692"/>
    </source>
</evidence>
<dbReference type="KEGG" id="fil:BN1229_v1_4064"/>
<feature type="transmembrane region" description="Helical" evidence="5">
    <location>
        <begin position="112"/>
        <end position="134"/>
    </location>
</feature>
<dbReference type="EMBL" id="LN829119">
    <property type="protein sequence ID" value="CPR22617.1"/>
    <property type="molecule type" value="Genomic_DNA"/>
</dbReference>
<dbReference type="GO" id="GO:0016020">
    <property type="term" value="C:membrane"/>
    <property type="evidence" value="ECO:0007669"/>
    <property type="project" value="UniProtKB-SubCell"/>
</dbReference>
<dbReference type="KEGG" id="fiy:BN1229_v1_4050"/>
<dbReference type="AlphaFoldDB" id="A0A0D6JLP6"/>
<dbReference type="SUPFAM" id="SSF161084">
    <property type="entry name" value="MAPEG domain-like"/>
    <property type="match status" value="1"/>
</dbReference>
<accession>A0A0D6JLP6</accession>
<organism evidence="6 7">
    <name type="scientific">Candidatus Filomicrobium marinum</name>
    <dbReference type="NCBI Taxonomy" id="1608628"/>
    <lineage>
        <taxon>Bacteria</taxon>
        <taxon>Pseudomonadati</taxon>
        <taxon>Pseudomonadota</taxon>
        <taxon>Alphaproteobacteria</taxon>
        <taxon>Hyphomicrobiales</taxon>
        <taxon>Hyphomicrobiaceae</taxon>
        <taxon>Filomicrobium</taxon>
    </lineage>
</organism>
<keyword evidence="2 5" id="KW-0812">Transmembrane</keyword>
<reference evidence="7" key="1">
    <citation type="submission" date="2015-02" db="EMBL/GenBank/DDBJ databases">
        <authorList>
            <person name="Chooi Y.-H."/>
        </authorList>
    </citation>
    <scope>NUCLEOTIDE SEQUENCE [LARGE SCALE GENOMIC DNA]</scope>
    <source>
        <strain evidence="7">strain Y</strain>
    </source>
</reference>
<evidence type="ECO:0000256" key="1">
    <source>
        <dbReference type="ARBA" id="ARBA00004370"/>
    </source>
</evidence>
<gene>
    <name evidence="6" type="ORF">YBN1229_v1_4050</name>
</gene>
<evidence type="ECO:0008006" key="8">
    <source>
        <dbReference type="Google" id="ProtNLM"/>
    </source>
</evidence>
<keyword evidence="7" id="KW-1185">Reference proteome</keyword>
<keyword evidence="4 5" id="KW-0472">Membrane</keyword>
<protein>
    <recommendedName>
        <fullName evidence="8">MAPEG family protein</fullName>
    </recommendedName>
</protein>
<name>A0A0D6JLP6_9HYPH</name>